<dbReference type="OrthoDB" id="2365951at2759"/>
<organism evidence="1 2">
    <name type="scientific">Gigaspora rosea</name>
    <dbReference type="NCBI Taxonomy" id="44941"/>
    <lineage>
        <taxon>Eukaryota</taxon>
        <taxon>Fungi</taxon>
        <taxon>Fungi incertae sedis</taxon>
        <taxon>Mucoromycota</taxon>
        <taxon>Glomeromycotina</taxon>
        <taxon>Glomeromycetes</taxon>
        <taxon>Diversisporales</taxon>
        <taxon>Gigasporaceae</taxon>
        <taxon>Gigaspora</taxon>
    </lineage>
</organism>
<evidence type="ECO:0000313" key="1">
    <source>
        <dbReference type="EMBL" id="RIB28851.1"/>
    </source>
</evidence>
<proteinExistence type="predicted"/>
<dbReference type="EMBL" id="QKWP01000053">
    <property type="protein sequence ID" value="RIB28851.1"/>
    <property type="molecule type" value="Genomic_DNA"/>
</dbReference>
<accession>A0A397W450</accession>
<protein>
    <submittedName>
        <fullName evidence="1">Uncharacterized protein</fullName>
    </submittedName>
</protein>
<name>A0A397W450_9GLOM</name>
<dbReference type="AlphaFoldDB" id="A0A397W450"/>
<dbReference type="Proteomes" id="UP000266673">
    <property type="component" value="Unassembled WGS sequence"/>
</dbReference>
<gene>
    <name evidence="1" type="ORF">C2G38_2028181</name>
</gene>
<sequence length="224" mass="26613">MKISDSDEKYKQVDTYAQNKAKKWLESYIKEINMINGNTPKIISNHGYAYKRTYKEAQKRGREMLSKKIGNIYEALQGDCINYEYFICGDPISRIWENLVKYIETIKREELDIKKPKRIEILISPDIESSICSNLMKHIDSVRKIAIKYNPFFCKLVYYMRYKEHIKITDKIGSLETMRKKEIISEEPTLPYISEADQLILESFQKTWDDSVNKFYTSCKVKMY</sequence>
<reference evidence="1 2" key="1">
    <citation type="submission" date="2018-06" db="EMBL/GenBank/DDBJ databases">
        <title>Comparative genomics reveals the genomic features of Rhizophagus irregularis, R. cerebriforme, R. diaphanum and Gigaspora rosea, and their symbiotic lifestyle signature.</title>
        <authorList>
            <person name="Morin E."/>
            <person name="San Clemente H."/>
            <person name="Chen E.C.H."/>
            <person name="De La Providencia I."/>
            <person name="Hainaut M."/>
            <person name="Kuo A."/>
            <person name="Kohler A."/>
            <person name="Murat C."/>
            <person name="Tang N."/>
            <person name="Roy S."/>
            <person name="Loubradou J."/>
            <person name="Henrissat B."/>
            <person name="Grigoriev I.V."/>
            <person name="Corradi N."/>
            <person name="Roux C."/>
            <person name="Martin F.M."/>
        </authorList>
    </citation>
    <scope>NUCLEOTIDE SEQUENCE [LARGE SCALE GENOMIC DNA]</scope>
    <source>
        <strain evidence="1 2">DAOM 194757</strain>
    </source>
</reference>
<comment type="caution">
    <text evidence="1">The sequence shown here is derived from an EMBL/GenBank/DDBJ whole genome shotgun (WGS) entry which is preliminary data.</text>
</comment>
<evidence type="ECO:0000313" key="2">
    <source>
        <dbReference type="Proteomes" id="UP000266673"/>
    </source>
</evidence>
<keyword evidence="2" id="KW-1185">Reference proteome</keyword>